<dbReference type="PROSITE" id="PS51782">
    <property type="entry name" value="LYSM"/>
    <property type="match status" value="1"/>
</dbReference>
<dbReference type="CDD" id="cd00118">
    <property type="entry name" value="LysM"/>
    <property type="match status" value="1"/>
</dbReference>
<dbReference type="Gene3D" id="1.10.530.10">
    <property type="match status" value="1"/>
</dbReference>
<comment type="caution">
    <text evidence="3">The sequence shown here is derived from an EMBL/GenBank/DDBJ whole genome shotgun (WGS) entry which is preliminary data.</text>
</comment>
<gene>
    <name evidence="3" type="ORF">ACFSJC_16475</name>
</gene>
<dbReference type="RefSeq" id="WP_386028290.1">
    <property type="nucleotide sequence ID" value="NZ_JBHUHX010000051.1"/>
</dbReference>
<evidence type="ECO:0000256" key="1">
    <source>
        <dbReference type="ARBA" id="ARBA00007734"/>
    </source>
</evidence>
<dbReference type="PROSITE" id="PS51257">
    <property type="entry name" value="PROKAR_LIPOPROTEIN"/>
    <property type="match status" value="1"/>
</dbReference>
<dbReference type="CDD" id="cd16894">
    <property type="entry name" value="MltD-like"/>
    <property type="match status" value="1"/>
</dbReference>
<evidence type="ECO:0000313" key="3">
    <source>
        <dbReference type="EMBL" id="MFD2113446.1"/>
    </source>
</evidence>
<organism evidence="3 4">
    <name type="scientific">Thiorhodococcus fuscus</name>
    <dbReference type="NCBI Taxonomy" id="527200"/>
    <lineage>
        <taxon>Bacteria</taxon>
        <taxon>Pseudomonadati</taxon>
        <taxon>Pseudomonadota</taxon>
        <taxon>Gammaproteobacteria</taxon>
        <taxon>Chromatiales</taxon>
        <taxon>Chromatiaceae</taxon>
        <taxon>Thiorhodococcus</taxon>
    </lineage>
</organism>
<dbReference type="InterPro" id="IPR036779">
    <property type="entry name" value="LysM_dom_sf"/>
</dbReference>
<keyword evidence="4" id="KW-1185">Reference proteome</keyword>
<proteinExistence type="inferred from homology"/>
<comment type="similarity">
    <text evidence="1">Belongs to the transglycosylase Slt family.</text>
</comment>
<dbReference type="PANTHER" id="PTHR37423:SF2">
    <property type="entry name" value="MEMBRANE-BOUND LYTIC MUREIN TRANSGLYCOSYLASE C"/>
    <property type="match status" value="1"/>
</dbReference>
<dbReference type="EMBL" id="JBHUHX010000051">
    <property type="protein sequence ID" value="MFD2113446.1"/>
    <property type="molecule type" value="Genomic_DNA"/>
</dbReference>
<evidence type="ECO:0000259" key="2">
    <source>
        <dbReference type="PROSITE" id="PS51782"/>
    </source>
</evidence>
<dbReference type="InterPro" id="IPR018392">
    <property type="entry name" value="LysM"/>
</dbReference>
<dbReference type="Gene3D" id="3.10.350.10">
    <property type="entry name" value="LysM domain"/>
    <property type="match status" value="1"/>
</dbReference>
<evidence type="ECO:0000313" key="4">
    <source>
        <dbReference type="Proteomes" id="UP001597337"/>
    </source>
</evidence>
<dbReference type="SUPFAM" id="SSF54106">
    <property type="entry name" value="LysM domain"/>
    <property type="match status" value="1"/>
</dbReference>
<dbReference type="InterPro" id="IPR008258">
    <property type="entry name" value="Transglycosylase_SLT_dom_1"/>
</dbReference>
<dbReference type="InterPro" id="IPR023346">
    <property type="entry name" value="Lysozyme-like_dom_sf"/>
</dbReference>
<dbReference type="SMART" id="SM00257">
    <property type="entry name" value="LysM"/>
    <property type="match status" value="1"/>
</dbReference>
<name>A0ABW4YCS6_9GAMM</name>
<dbReference type="PANTHER" id="PTHR37423">
    <property type="entry name" value="SOLUBLE LYTIC MUREIN TRANSGLYCOSYLASE-RELATED"/>
    <property type="match status" value="1"/>
</dbReference>
<dbReference type="Pfam" id="PF01464">
    <property type="entry name" value="SLT"/>
    <property type="match status" value="1"/>
</dbReference>
<accession>A0ABW4YCS6</accession>
<sequence>MRPDLTHLRTSAGMLALLAMLFLAGCAGTGGERQLTHTHIDYGNADTFPVPDEIQDNVDFWRHVYGIWSRSDVAIHDSDHLGVVYEVVRLPGPAQAGYSATQKAWLETRTRYYTDRVRSLEQRLRSGQKPTSEDKELVAKFEQSGGLSNIYGASDRIRSQRGLRERFKRGLEISGRYDSIFREIMRSHGVPEDLAYLPHVESSFQTNAKSSVGAGGVWQFMPSTGRLYMTVNDSVDERYDPILAADGAARYLAQAYDKLGSWPLAITSYNHGQGGMAKAKSQFGNDIGRIVSSYKGQYFGFASRNFYSEFVAAREVASHPTRYFSEGVRYESPWPHDRLILASSMPADHIARHYGTSPHVLADLNMHWRNALRNGARNIPVGTTVWLPHGSKKRVATPPPPVPTMIARAEPKRTQSTVSRKAVAKVERKPVAKTAKIAATKSRQKTAKVRYHTVKPQETLYRVAIQNGISVAELRKLNKMRPNDNHIQVGQRLLVGI</sequence>
<feature type="domain" description="LysM" evidence="2">
    <location>
        <begin position="450"/>
        <end position="495"/>
    </location>
</feature>
<dbReference type="SUPFAM" id="SSF53955">
    <property type="entry name" value="Lysozyme-like"/>
    <property type="match status" value="1"/>
</dbReference>
<dbReference type="Pfam" id="PF01476">
    <property type="entry name" value="LysM"/>
    <property type="match status" value="1"/>
</dbReference>
<dbReference type="Proteomes" id="UP001597337">
    <property type="component" value="Unassembled WGS sequence"/>
</dbReference>
<reference evidence="4" key="1">
    <citation type="journal article" date="2019" name="Int. J. Syst. Evol. Microbiol.">
        <title>The Global Catalogue of Microorganisms (GCM) 10K type strain sequencing project: providing services to taxonomists for standard genome sequencing and annotation.</title>
        <authorList>
            <consortium name="The Broad Institute Genomics Platform"/>
            <consortium name="The Broad Institute Genome Sequencing Center for Infectious Disease"/>
            <person name="Wu L."/>
            <person name="Ma J."/>
        </authorList>
    </citation>
    <scope>NUCLEOTIDE SEQUENCE [LARGE SCALE GENOMIC DNA]</scope>
    <source>
        <strain evidence="4">KACC 12597</strain>
    </source>
</reference>
<protein>
    <submittedName>
        <fullName evidence="3">Transglycosylase SLT domain-containing protein</fullName>
    </submittedName>
</protein>